<protein>
    <submittedName>
        <fullName evidence="7">Unannotated protein</fullName>
    </submittedName>
</protein>
<comment type="subcellular location">
    <subcellularLocation>
        <location evidence="1">Membrane</location>
    </subcellularLocation>
</comment>
<keyword evidence="2 4" id="KW-0472">Membrane</keyword>
<feature type="domain" description="Penicillin-binding protein dimerisation" evidence="6">
    <location>
        <begin position="81"/>
        <end position="226"/>
    </location>
</feature>
<dbReference type="SUPFAM" id="SSF56601">
    <property type="entry name" value="beta-lactamase/transpeptidase-like"/>
    <property type="match status" value="1"/>
</dbReference>
<dbReference type="InterPro" id="IPR036138">
    <property type="entry name" value="PBP_dimer_sf"/>
</dbReference>
<evidence type="ECO:0000259" key="6">
    <source>
        <dbReference type="Pfam" id="PF03717"/>
    </source>
</evidence>
<dbReference type="Gene3D" id="3.90.1310.10">
    <property type="entry name" value="Penicillin-binding protein 2a (Domain 2)"/>
    <property type="match status" value="1"/>
</dbReference>
<organism evidence="7">
    <name type="scientific">freshwater metagenome</name>
    <dbReference type="NCBI Taxonomy" id="449393"/>
    <lineage>
        <taxon>unclassified sequences</taxon>
        <taxon>metagenomes</taxon>
        <taxon>ecological metagenomes</taxon>
    </lineage>
</organism>
<dbReference type="EMBL" id="CAFBLM010000001">
    <property type="protein sequence ID" value="CAB4857417.1"/>
    <property type="molecule type" value="Genomic_DNA"/>
</dbReference>
<evidence type="ECO:0000256" key="2">
    <source>
        <dbReference type="ARBA" id="ARBA00023136"/>
    </source>
</evidence>
<dbReference type="Gene3D" id="3.30.450.330">
    <property type="match status" value="1"/>
</dbReference>
<evidence type="ECO:0000256" key="1">
    <source>
        <dbReference type="ARBA" id="ARBA00004370"/>
    </source>
</evidence>
<dbReference type="PANTHER" id="PTHR30627:SF1">
    <property type="entry name" value="PEPTIDOGLYCAN D,D-TRANSPEPTIDASE FTSI"/>
    <property type="match status" value="1"/>
</dbReference>
<dbReference type="AlphaFoldDB" id="A0A6J7CGM9"/>
<keyword evidence="4" id="KW-0812">Transmembrane</keyword>
<evidence type="ECO:0000256" key="3">
    <source>
        <dbReference type="SAM" id="MobiDB-lite"/>
    </source>
</evidence>
<dbReference type="GO" id="GO:0071555">
    <property type="term" value="P:cell wall organization"/>
    <property type="evidence" value="ECO:0007669"/>
    <property type="project" value="TreeGrafter"/>
</dbReference>
<keyword evidence="4" id="KW-1133">Transmembrane helix</keyword>
<dbReference type="InterPro" id="IPR050515">
    <property type="entry name" value="Beta-lactam/transpept"/>
</dbReference>
<gene>
    <name evidence="7" type="ORF">UFOPK3401_00060</name>
</gene>
<proteinExistence type="predicted"/>
<dbReference type="InterPro" id="IPR012338">
    <property type="entry name" value="Beta-lactam/transpept-like"/>
</dbReference>
<evidence type="ECO:0000256" key="4">
    <source>
        <dbReference type="SAM" id="Phobius"/>
    </source>
</evidence>
<feature type="domain" description="Penicillin-binding protein transpeptidase" evidence="5">
    <location>
        <begin position="269"/>
        <end position="575"/>
    </location>
</feature>
<evidence type="ECO:0000259" key="5">
    <source>
        <dbReference type="Pfam" id="PF00905"/>
    </source>
</evidence>
<accession>A0A6J7CGM9</accession>
<dbReference type="Pfam" id="PF00905">
    <property type="entry name" value="Transpeptidase"/>
    <property type="match status" value="1"/>
</dbReference>
<sequence>MSTTLQPPRNRAGQVHPGPPRKPRSTAQPKPANPQRRLRLAGGFALIILVVFVIKLIDVQALTAPTYAGAATASREVTSVIPATRGTITDANGVALALTVQARNVTADQTLIKDPRATAQLLAPLLGKSVGNIQARLTGNRRFIYVTKSITPKTWDAVKALRLAGIFSEATSTRVYPAGQVGANLVGFVGASGSGLGGLELSLQNTLGGTSGKQTFEVGAGGRQIPSGTDNLTPAVDGSDVRLTIDRDIQWVAQQAIAAKVAETGAESGTVVVMDPRTGNILAIATAPTFNPNKASASKPGNRGNRAVTDIYEPGSTSKIMTAAAVIEEGALKADSKITVPPTLSRGGSVFHDHDKHGTLHLTFAGVLAKSSNLGTIEASEKIGSSTLYGYLKKFGIAEPTGLNFPGESRGLLPDLNQWSGTSFPTIAFGQGLSLNSLQATSVFATIANGGVRVQPRLVAGTVGNDGKFVAAPASPSVKVVSPQTARTVSDMLESVVSDEGTAPMARIPGYRVAGKTGTANRVDPTCGCYRGYTASFIGFAPADNPQLVVSVTLQAPKRGHYGGRLGGPVFKRVMSFALQELRIPPTGTPAPKLRLTW</sequence>
<feature type="region of interest" description="Disordered" evidence="3">
    <location>
        <begin position="1"/>
        <end position="34"/>
    </location>
</feature>
<dbReference type="Pfam" id="PF03717">
    <property type="entry name" value="PBP_dimer"/>
    <property type="match status" value="1"/>
</dbReference>
<name>A0A6J7CGM9_9ZZZZ</name>
<dbReference type="GO" id="GO:0008658">
    <property type="term" value="F:penicillin binding"/>
    <property type="evidence" value="ECO:0007669"/>
    <property type="project" value="InterPro"/>
</dbReference>
<evidence type="ECO:0000313" key="7">
    <source>
        <dbReference type="EMBL" id="CAB4857417.1"/>
    </source>
</evidence>
<reference evidence="7" key="1">
    <citation type="submission" date="2020-05" db="EMBL/GenBank/DDBJ databases">
        <authorList>
            <person name="Chiriac C."/>
            <person name="Salcher M."/>
            <person name="Ghai R."/>
            <person name="Kavagutti S V."/>
        </authorList>
    </citation>
    <scope>NUCLEOTIDE SEQUENCE</scope>
</reference>
<dbReference type="SUPFAM" id="SSF56519">
    <property type="entry name" value="Penicillin binding protein dimerisation domain"/>
    <property type="match status" value="1"/>
</dbReference>
<dbReference type="InterPro" id="IPR005311">
    <property type="entry name" value="PBP_dimer"/>
</dbReference>
<dbReference type="InterPro" id="IPR001460">
    <property type="entry name" value="PCN-bd_Tpept"/>
</dbReference>
<feature type="transmembrane region" description="Helical" evidence="4">
    <location>
        <begin position="38"/>
        <end position="57"/>
    </location>
</feature>
<dbReference type="PANTHER" id="PTHR30627">
    <property type="entry name" value="PEPTIDOGLYCAN D,D-TRANSPEPTIDASE"/>
    <property type="match status" value="1"/>
</dbReference>
<dbReference type="Gene3D" id="3.40.710.10">
    <property type="entry name" value="DD-peptidase/beta-lactamase superfamily"/>
    <property type="match status" value="1"/>
</dbReference>
<dbReference type="GO" id="GO:0005886">
    <property type="term" value="C:plasma membrane"/>
    <property type="evidence" value="ECO:0007669"/>
    <property type="project" value="TreeGrafter"/>
</dbReference>